<dbReference type="AlphaFoldDB" id="A0AAD1XTK8"/>
<evidence type="ECO:0000313" key="2">
    <source>
        <dbReference type="Proteomes" id="UP001295684"/>
    </source>
</evidence>
<reference evidence="1" key="1">
    <citation type="submission" date="2023-07" db="EMBL/GenBank/DDBJ databases">
        <authorList>
            <consortium name="AG Swart"/>
            <person name="Singh M."/>
            <person name="Singh A."/>
            <person name="Seah K."/>
            <person name="Emmerich C."/>
        </authorList>
    </citation>
    <scope>NUCLEOTIDE SEQUENCE</scope>
    <source>
        <strain evidence="1">DP1</strain>
    </source>
</reference>
<organism evidence="1 2">
    <name type="scientific">Euplotes crassus</name>
    <dbReference type="NCBI Taxonomy" id="5936"/>
    <lineage>
        <taxon>Eukaryota</taxon>
        <taxon>Sar</taxon>
        <taxon>Alveolata</taxon>
        <taxon>Ciliophora</taxon>
        <taxon>Intramacronucleata</taxon>
        <taxon>Spirotrichea</taxon>
        <taxon>Hypotrichia</taxon>
        <taxon>Euplotida</taxon>
        <taxon>Euplotidae</taxon>
        <taxon>Moneuplotes</taxon>
    </lineage>
</organism>
<accession>A0AAD1XTK8</accession>
<dbReference type="Proteomes" id="UP001295684">
    <property type="component" value="Unassembled WGS sequence"/>
</dbReference>
<sequence>MRELQIRIREVKSLRSRNFTIFEKHCKTMILHLMLWDCRYGEDEKYLKNADFEDGRCFRKENTIYISRVRLPLFEKMIKILLKSKNKIELINNIDAPIYRQTIAIKRLITKMSLMKIVKISSFSITSKNFAHILTKGISLEELEVSRCIISGPIIKPGASERASKLKTVRITCRITLSHKILLELKDYDNILVNMCQWLSKNVRKEAFFYLYGIEYTTCKELKDKYCLRRVKPSKNLRYDYYQGE</sequence>
<dbReference type="EMBL" id="CAMPGE010020434">
    <property type="protein sequence ID" value="CAI2378678.1"/>
    <property type="molecule type" value="Genomic_DNA"/>
</dbReference>
<proteinExistence type="predicted"/>
<protein>
    <submittedName>
        <fullName evidence="1">Uncharacterized protein</fullName>
    </submittedName>
</protein>
<name>A0AAD1XTK8_EUPCR</name>
<gene>
    <name evidence="1" type="ORF">ECRASSUSDP1_LOCUS20077</name>
</gene>
<evidence type="ECO:0000313" key="1">
    <source>
        <dbReference type="EMBL" id="CAI2378678.1"/>
    </source>
</evidence>
<comment type="caution">
    <text evidence="1">The sequence shown here is derived from an EMBL/GenBank/DDBJ whole genome shotgun (WGS) entry which is preliminary data.</text>
</comment>
<keyword evidence="2" id="KW-1185">Reference proteome</keyword>